<accession>A0A1M3SZB7</accession>
<dbReference type="VEuPathDB" id="FungiDB:ASPFODRAFT_54558"/>
<evidence type="ECO:0000313" key="2">
    <source>
        <dbReference type="EMBL" id="OJZ79815.1"/>
    </source>
</evidence>
<name>A0A1M3SZB7_ASPLC</name>
<feature type="region of interest" description="Disordered" evidence="1">
    <location>
        <begin position="42"/>
        <end position="66"/>
    </location>
</feature>
<evidence type="ECO:0000256" key="1">
    <source>
        <dbReference type="SAM" id="MobiDB-lite"/>
    </source>
</evidence>
<reference evidence="3" key="1">
    <citation type="journal article" date="2017" name="Genome Biol.">
        <title>Comparative genomics reveals high biological diversity and specific adaptations in the industrially and medically important fungal genus Aspergillus.</title>
        <authorList>
            <person name="de Vries R.P."/>
            <person name="Riley R."/>
            <person name="Wiebenga A."/>
            <person name="Aguilar-Osorio G."/>
            <person name="Amillis S."/>
            <person name="Uchima C.A."/>
            <person name="Anderluh G."/>
            <person name="Asadollahi M."/>
            <person name="Askin M."/>
            <person name="Barry K."/>
            <person name="Battaglia E."/>
            <person name="Bayram O."/>
            <person name="Benocci T."/>
            <person name="Braus-Stromeyer S.A."/>
            <person name="Caldana C."/>
            <person name="Canovas D."/>
            <person name="Cerqueira G.C."/>
            <person name="Chen F."/>
            <person name="Chen W."/>
            <person name="Choi C."/>
            <person name="Clum A."/>
            <person name="Dos Santos R.A."/>
            <person name="Damasio A.R."/>
            <person name="Diallinas G."/>
            <person name="Emri T."/>
            <person name="Fekete E."/>
            <person name="Flipphi M."/>
            <person name="Freyberg S."/>
            <person name="Gallo A."/>
            <person name="Gournas C."/>
            <person name="Habgood R."/>
            <person name="Hainaut M."/>
            <person name="Harispe M.L."/>
            <person name="Henrissat B."/>
            <person name="Hilden K.S."/>
            <person name="Hope R."/>
            <person name="Hossain A."/>
            <person name="Karabika E."/>
            <person name="Karaffa L."/>
            <person name="Karanyi Z."/>
            <person name="Krasevec N."/>
            <person name="Kuo A."/>
            <person name="Kusch H."/>
            <person name="LaButti K."/>
            <person name="Lagendijk E.L."/>
            <person name="Lapidus A."/>
            <person name="Levasseur A."/>
            <person name="Lindquist E."/>
            <person name="Lipzen A."/>
            <person name="Logrieco A.F."/>
            <person name="MacCabe A."/>
            <person name="Maekelae M.R."/>
            <person name="Malavazi I."/>
            <person name="Melin P."/>
            <person name="Meyer V."/>
            <person name="Mielnichuk N."/>
            <person name="Miskei M."/>
            <person name="Molnar A.P."/>
            <person name="Mule G."/>
            <person name="Ngan C.Y."/>
            <person name="Orejas M."/>
            <person name="Orosz E."/>
            <person name="Ouedraogo J.P."/>
            <person name="Overkamp K.M."/>
            <person name="Park H.-S."/>
            <person name="Perrone G."/>
            <person name="Piumi F."/>
            <person name="Punt P.J."/>
            <person name="Ram A.F."/>
            <person name="Ramon A."/>
            <person name="Rauscher S."/>
            <person name="Record E."/>
            <person name="Riano-Pachon D.M."/>
            <person name="Robert V."/>
            <person name="Roehrig J."/>
            <person name="Ruller R."/>
            <person name="Salamov A."/>
            <person name="Salih N.S."/>
            <person name="Samson R.A."/>
            <person name="Sandor E."/>
            <person name="Sanguinetti M."/>
            <person name="Schuetze T."/>
            <person name="Sepcic K."/>
            <person name="Shelest E."/>
            <person name="Sherlock G."/>
            <person name="Sophianopoulou V."/>
            <person name="Squina F.M."/>
            <person name="Sun H."/>
            <person name="Susca A."/>
            <person name="Todd R.B."/>
            <person name="Tsang A."/>
            <person name="Unkles S.E."/>
            <person name="van de Wiele N."/>
            <person name="van Rossen-Uffink D."/>
            <person name="Oliveira J.V."/>
            <person name="Vesth T.C."/>
            <person name="Visser J."/>
            <person name="Yu J.-H."/>
            <person name="Zhou M."/>
            <person name="Andersen M.R."/>
            <person name="Archer D.B."/>
            <person name="Baker S.E."/>
            <person name="Benoit I."/>
            <person name="Brakhage A.A."/>
            <person name="Braus G.H."/>
            <person name="Fischer R."/>
            <person name="Frisvad J.C."/>
            <person name="Goldman G.H."/>
            <person name="Houbraken J."/>
            <person name="Oakley B."/>
            <person name="Pocsi I."/>
            <person name="Scazzocchio C."/>
            <person name="Seiboth B."/>
            <person name="vanKuyk P.A."/>
            <person name="Wortman J."/>
            <person name="Dyer P.S."/>
            <person name="Grigoriev I.V."/>
        </authorList>
    </citation>
    <scope>NUCLEOTIDE SEQUENCE [LARGE SCALE GENOMIC DNA]</scope>
    <source>
        <strain evidence="3">CBS 106.47</strain>
    </source>
</reference>
<protein>
    <submittedName>
        <fullName evidence="2">Uncharacterized protein</fullName>
    </submittedName>
</protein>
<sequence>MSLTLFNGQAHSIWVSVVIFSRRRENNEANNQAHILLQHASRGAKSGYRDSGSGSRAESGDAIYNA</sequence>
<dbReference type="AlphaFoldDB" id="A0A1M3SZB7"/>
<proteinExistence type="predicted"/>
<dbReference type="Proteomes" id="UP000184063">
    <property type="component" value="Unassembled WGS sequence"/>
</dbReference>
<evidence type="ECO:0000313" key="3">
    <source>
        <dbReference type="Proteomes" id="UP000184063"/>
    </source>
</evidence>
<organism evidence="2 3">
    <name type="scientific">Aspergillus luchuensis (strain CBS 106.47)</name>
    <dbReference type="NCBI Taxonomy" id="1137211"/>
    <lineage>
        <taxon>Eukaryota</taxon>
        <taxon>Fungi</taxon>
        <taxon>Dikarya</taxon>
        <taxon>Ascomycota</taxon>
        <taxon>Pezizomycotina</taxon>
        <taxon>Eurotiomycetes</taxon>
        <taxon>Eurotiomycetidae</taxon>
        <taxon>Eurotiales</taxon>
        <taxon>Aspergillaceae</taxon>
        <taxon>Aspergillus</taxon>
        <taxon>Aspergillus subgen. Circumdati</taxon>
    </lineage>
</organism>
<gene>
    <name evidence="2" type="ORF">ASPFODRAFT_54558</name>
</gene>
<dbReference type="EMBL" id="KV878271">
    <property type="protein sequence ID" value="OJZ79815.1"/>
    <property type="molecule type" value="Genomic_DNA"/>
</dbReference>